<keyword evidence="2" id="KW-1133">Transmembrane helix</keyword>
<accession>A0A4R4ZVT3</accession>
<organism evidence="3 4">
    <name type="scientific">Kribbella antibiotica</name>
    <dbReference type="NCBI Taxonomy" id="190195"/>
    <lineage>
        <taxon>Bacteria</taxon>
        <taxon>Bacillati</taxon>
        <taxon>Actinomycetota</taxon>
        <taxon>Actinomycetes</taxon>
        <taxon>Propionibacteriales</taxon>
        <taxon>Kribbellaceae</taxon>
        <taxon>Kribbella</taxon>
    </lineage>
</organism>
<reference evidence="3 4" key="1">
    <citation type="submission" date="2019-03" db="EMBL/GenBank/DDBJ databases">
        <title>Draft genome sequences of novel Actinobacteria.</title>
        <authorList>
            <person name="Sahin N."/>
            <person name="Ay H."/>
            <person name="Saygin H."/>
        </authorList>
    </citation>
    <scope>NUCLEOTIDE SEQUENCE [LARGE SCALE GENOMIC DNA]</scope>
    <source>
        <strain evidence="3 4">JCM 13523</strain>
    </source>
</reference>
<dbReference type="AlphaFoldDB" id="A0A4R4ZVT3"/>
<feature type="region of interest" description="Disordered" evidence="1">
    <location>
        <begin position="69"/>
        <end position="97"/>
    </location>
</feature>
<comment type="caution">
    <text evidence="3">The sequence shown here is derived from an EMBL/GenBank/DDBJ whole genome shotgun (WGS) entry which is preliminary data.</text>
</comment>
<keyword evidence="2" id="KW-0812">Transmembrane</keyword>
<protein>
    <submittedName>
        <fullName evidence="3">Uncharacterized protein</fullName>
    </submittedName>
</protein>
<evidence type="ECO:0000256" key="1">
    <source>
        <dbReference type="SAM" id="MobiDB-lite"/>
    </source>
</evidence>
<keyword evidence="2" id="KW-0472">Membrane</keyword>
<sequence>MTDLKSLLDDAAGQEPALTDADLTGDLDRGRRAVRRRRITGIGAGAAATAAVIGVGWALLPGLSAANTQPQVATTTTPTPQPTTDHPPGRPTGPLPPKPAVPVELVARTTQFPGRLTCDLVPKGWTTKLLLRGDDEQVELSDPNLSNPEQYREYTYQIRLRWATMRDEGHGLIPDKYSEPWSELPHVMAGTKEAVSTGKSAYDGRTEVFVRQEKTGPRVIVVTDGAVNLGWDEKTLLKFAGSCSHK</sequence>
<dbReference type="OrthoDB" id="3816748at2"/>
<evidence type="ECO:0000256" key="2">
    <source>
        <dbReference type="SAM" id="Phobius"/>
    </source>
</evidence>
<dbReference type="Proteomes" id="UP000295124">
    <property type="component" value="Unassembled WGS sequence"/>
</dbReference>
<name>A0A4R4ZVT3_9ACTN</name>
<dbReference type="EMBL" id="SMKX01000007">
    <property type="protein sequence ID" value="TDD62334.1"/>
    <property type="molecule type" value="Genomic_DNA"/>
</dbReference>
<dbReference type="RefSeq" id="WP_132165469.1">
    <property type="nucleotide sequence ID" value="NZ_SMKX01000007.1"/>
</dbReference>
<proteinExistence type="predicted"/>
<evidence type="ECO:0000313" key="3">
    <source>
        <dbReference type="EMBL" id="TDD62334.1"/>
    </source>
</evidence>
<feature type="compositionally biased region" description="Low complexity" evidence="1">
    <location>
        <begin position="69"/>
        <end position="86"/>
    </location>
</feature>
<feature type="transmembrane region" description="Helical" evidence="2">
    <location>
        <begin position="39"/>
        <end position="60"/>
    </location>
</feature>
<keyword evidence="4" id="KW-1185">Reference proteome</keyword>
<gene>
    <name evidence="3" type="ORF">E1263_04035</name>
</gene>
<evidence type="ECO:0000313" key="4">
    <source>
        <dbReference type="Proteomes" id="UP000295124"/>
    </source>
</evidence>